<evidence type="ECO:0000313" key="3">
    <source>
        <dbReference type="EMBL" id="CZR54871.1"/>
    </source>
</evidence>
<feature type="domain" description="2EXR" evidence="2">
    <location>
        <begin position="126"/>
        <end position="227"/>
    </location>
</feature>
<feature type="compositionally biased region" description="Low complexity" evidence="1">
    <location>
        <begin position="105"/>
        <end position="121"/>
    </location>
</feature>
<organism evidence="3 4">
    <name type="scientific">Phialocephala subalpina</name>
    <dbReference type="NCBI Taxonomy" id="576137"/>
    <lineage>
        <taxon>Eukaryota</taxon>
        <taxon>Fungi</taxon>
        <taxon>Dikarya</taxon>
        <taxon>Ascomycota</taxon>
        <taxon>Pezizomycotina</taxon>
        <taxon>Leotiomycetes</taxon>
        <taxon>Helotiales</taxon>
        <taxon>Mollisiaceae</taxon>
        <taxon>Phialocephala</taxon>
        <taxon>Phialocephala fortinii species complex</taxon>
    </lineage>
</organism>
<name>A0A1L7WQ27_9HELO</name>
<dbReference type="InterPro" id="IPR045518">
    <property type="entry name" value="2EXR"/>
</dbReference>
<dbReference type="Pfam" id="PF20150">
    <property type="entry name" value="2EXR"/>
    <property type="match status" value="1"/>
</dbReference>
<dbReference type="PANTHER" id="PTHR35910:SF1">
    <property type="entry name" value="2EXR DOMAIN-CONTAINING PROTEIN"/>
    <property type="match status" value="1"/>
</dbReference>
<accession>A0A1L7WQ27</accession>
<feature type="region of interest" description="Disordered" evidence="1">
    <location>
        <begin position="95"/>
        <end position="122"/>
    </location>
</feature>
<proteinExistence type="predicted"/>
<keyword evidence="4" id="KW-1185">Reference proteome</keyword>
<protein>
    <recommendedName>
        <fullName evidence="2">2EXR domain-containing protein</fullName>
    </recommendedName>
</protein>
<evidence type="ECO:0000256" key="1">
    <source>
        <dbReference type="SAM" id="MobiDB-lite"/>
    </source>
</evidence>
<evidence type="ECO:0000259" key="2">
    <source>
        <dbReference type="Pfam" id="PF20150"/>
    </source>
</evidence>
<reference evidence="3 4" key="1">
    <citation type="submission" date="2016-03" db="EMBL/GenBank/DDBJ databases">
        <authorList>
            <person name="Ploux O."/>
        </authorList>
    </citation>
    <scope>NUCLEOTIDE SEQUENCE [LARGE SCALE GENOMIC DNA]</scope>
    <source>
        <strain evidence="3 4">UAMH 11012</strain>
    </source>
</reference>
<feature type="compositionally biased region" description="Basic and acidic residues" evidence="1">
    <location>
        <begin position="95"/>
        <end position="104"/>
    </location>
</feature>
<evidence type="ECO:0000313" key="4">
    <source>
        <dbReference type="Proteomes" id="UP000184330"/>
    </source>
</evidence>
<dbReference type="EMBL" id="FJOG01000005">
    <property type="protein sequence ID" value="CZR54871.1"/>
    <property type="molecule type" value="Genomic_DNA"/>
</dbReference>
<dbReference type="PANTHER" id="PTHR35910">
    <property type="entry name" value="2EXR DOMAIN-CONTAINING PROTEIN"/>
    <property type="match status" value="1"/>
</dbReference>
<gene>
    <name evidence="3" type="ORF">PAC_04755</name>
</gene>
<dbReference type="Proteomes" id="UP000184330">
    <property type="component" value="Unassembled WGS sequence"/>
</dbReference>
<dbReference type="OrthoDB" id="3546385at2759"/>
<sequence length="342" mass="39375">MSSPSRVSDSSFRLEFPTPHHNDKRTLKFRLSLDDAPQSHLVRFPFLVSLLKPRYIGRRSIDFTPNSNNAEQSSRIKASSLHLVIVPIYRYHNPEMHTSTDDHPSNSASATSTNSTTSNSTPVATFHPFPRLPNELRHVIWELSVACRLVRTVDGTIRFTCGTSKCLDPRTTATCPCYDNVAILQVNKESRALLTKHFRQFWFQLDSRTLGDIRTKSFHFSLENDLLCVGNVGSSDGARIISNFFEKVRYVYMPIGGLRVQSNWQNNEHNDLFLRLPNFNNLQHLFVILTGLPTHLKNGRLQQQINELIQRVRSLNSDWNVPSWTMVENEEKLLELWQGWKK</sequence>
<dbReference type="AlphaFoldDB" id="A0A1L7WQ27"/>